<dbReference type="Pfam" id="PF00294">
    <property type="entry name" value="PfkB"/>
    <property type="match status" value="1"/>
</dbReference>
<keyword evidence="3 5" id="KW-0418">Kinase</keyword>
<evidence type="ECO:0000256" key="3">
    <source>
        <dbReference type="ARBA" id="ARBA00022777"/>
    </source>
</evidence>
<dbReference type="GO" id="GO:0005829">
    <property type="term" value="C:cytosol"/>
    <property type="evidence" value="ECO:0007669"/>
    <property type="project" value="TreeGrafter"/>
</dbReference>
<dbReference type="InterPro" id="IPR050306">
    <property type="entry name" value="PfkB_Carbo_kinase"/>
</dbReference>
<keyword evidence="2" id="KW-0808">Transferase</keyword>
<dbReference type="GO" id="GO:0008865">
    <property type="term" value="F:fructokinase activity"/>
    <property type="evidence" value="ECO:0007669"/>
    <property type="project" value="UniProtKB-ARBA"/>
</dbReference>
<evidence type="ECO:0000313" key="6">
    <source>
        <dbReference type="Proteomes" id="UP000712157"/>
    </source>
</evidence>
<keyword evidence="6" id="KW-1185">Reference proteome</keyword>
<evidence type="ECO:0000313" key="5">
    <source>
        <dbReference type="EMBL" id="MBU9739059.1"/>
    </source>
</evidence>
<organism evidence="5 6">
    <name type="scientific">Diplocloster agilis</name>
    <dbReference type="NCBI Taxonomy" id="2850323"/>
    <lineage>
        <taxon>Bacteria</taxon>
        <taxon>Bacillati</taxon>
        <taxon>Bacillota</taxon>
        <taxon>Clostridia</taxon>
        <taxon>Lachnospirales</taxon>
        <taxon>Lachnospiraceae</taxon>
        <taxon>Diplocloster</taxon>
    </lineage>
</organism>
<evidence type="ECO:0000259" key="4">
    <source>
        <dbReference type="Pfam" id="PF00294"/>
    </source>
</evidence>
<comment type="similarity">
    <text evidence="1">Belongs to the carbohydrate kinase PfkB family.</text>
</comment>
<dbReference type="GO" id="GO:0008673">
    <property type="term" value="F:2-dehydro-3-deoxygluconokinase activity"/>
    <property type="evidence" value="ECO:0007669"/>
    <property type="project" value="TreeGrafter"/>
</dbReference>
<dbReference type="GO" id="GO:0042840">
    <property type="term" value="P:D-glucuronate catabolic process"/>
    <property type="evidence" value="ECO:0007669"/>
    <property type="project" value="TreeGrafter"/>
</dbReference>
<dbReference type="InterPro" id="IPR002173">
    <property type="entry name" value="Carboh/pur_kinase_PfkB_CS"/>
</dbReference>
<protein>
    <submittedName>
        <fullName evidence="5">Carbohydrate kinase family protein</fullName>
    </submittedName>
</protein>
<dbReference type="PRINTS" id="PR00990">
    <property type="entry name" value="RIBOKINASE"/>
</dbReference>
<dbReference type="PANTHER" id="PTHR43085">
    <property type="entry name" value="HEXOKINASE FAMILY MEMBER"/>
    <property type="match status" value="1"/>
</dbReference>
<dbReference type="InterPro" id="IPR002139">
    <property type="entry name" value="Ribo/fructo_kinase"/>
</dbReference>
<dbReference type="PANTHER" id="PTHR43085:SF15">
    <property type="entry name" value="2-DEHYDRO-3-DEOXYGLUCONOKINASE"/>
    <property type="match status" value="1"/>
</dbReference>
<dbReference type="CDD" id="cd01166">
    <property type="entry name" value="KdgK"/>
    <property type="match status" value="1"/>
</dbReference>
<comment type="caution">
    <text evidence="5">The sequence shown here is derived from an EMBL/GenBank/DDBJ whole genome shotgun (WGS) entry which is preliminary data.</text>
</comment>
<gene>
    <name evidence="5" type="ORF">KTH89_21205</name>
</gene>
<dbReference type="Gene3D" id="3.40.1190.20">
    <property type="match status" value="1"/>
</dbReference>
<dbReference type="Proteomes" id="UP000712157">
    <property type="component" value="Unassembled WGS sequence"/>
</dbReference>
<dbReference type="GO" id="GO:0006974">
    <property type="term" value="P:DNA damage response"/>
    <property type="evidence" value="ECO:0007669"/>
    <property type="project" value="TreeGrafter"/>
</dbReference>
<dbReference type="PROSITE" id="PS00583">
    <property type="entry name" value="PFKB_KINASES_1"/>
    <property type="match status" value="1"/>
</dbReference>
<accession>A0A949K3G2</accession>
<dbReference type="SUPFAM" id="SSF53613">
    <property type="entry name" value="Ribokinase-like"/>
    <property type="match status" value="1"/>
</dbReference>
<feature type="domain" description="Carbohydrate kinase PfkB" evidence="4">
    <location>
        <begin position="4"/>
        <end position="297"/>
    </location>
</feature>
<dbReference type="InterPro" id="IPR029056">
    <property type="entry name" value="Ribokinase-like"/>
</dbReference>
<dbReference type="AlphaFoldDB" id="A0A949K3G2"/>
<sequence length="318" mass="34291">MQYDVVCVGFVNQDIVLKGIDKGALERDSTHAESTLTAVGGDAANQAVVLSKLGNRVALIANMGKDPIGEQIFRSLEQDGVDMRYAIRDGILRSNLSVAVIKPDGERSFLFGKGEGDLDVSMNTIDLSVLDHTRAVSLGSLYLLKEMDQGGAASLFRLAREKKVLTFADMTADAYGIGPEGIASVYPYTDYLMPSYEEALYTCGKEDVDDIADYFLARGVKNVVLKLGSDGCFVKNSVDRFYMDPYPVRAVDTTGCGDNFCGGFICGILSGMSLQDSARFACAAGAINACCLGAHEAVKSREQVTEFMKTAPQSRLNR</sequence>
<evidence type="ECO:0000256" key="2">
    <source>
        <dbReference type="ARBA" id="ARBA00022679"/>
    </source>
</evidence>
<dbReference type="RefSeq" id="WP_238722995.1">
    <property type="nucleotide sequence ID" value="NZ_JAHQCW010000048.1"/>
</dbReference>
<evidence type="ECO:0000256" key="1">
    <source>
        <dbReference type="ARBA" id="ARBA00010688"/>
    </source>
</evidence>
<dbReference type="GO" id="GO:0006000">
    <property type="term" value="P:fructose metabolic process"/>
    <property type="evidence" value="ECO:0007669"/>
    <property type="project" value="UniProtKB-ARBA"/>
</dbReference>
<dbReference type="GO" id="GO:0019698">
    <property type="term" value="P:D-galacturonate catabolic process"/>
    <property type="evidence" value="ECO:0007669"/>
    <property type="project" value="TreeGrafter"/>
</dbReference>
<dbReference type="InterPro" id="IPR011611">
    <property type="entry name" value="PfkB_dom"/>
</dbReference>
<reference evidence="5" key="1">
    <citation type="submission" date="2021-06" db="EMBL/GenBank/DDBJ databases">
        <title>Description of novel taxa of the family Lachnospiraceae.</title>
        <authorList>
            <person name="Chaplin A.V."/>
            <person name="Sokolova S.R."/>
            <person name="Pikina A.P."/>
            <person name="Korzhanova M."/>
            <person name="Belova V."/>
            <person name="Korostin D."/>
            <person name="Efimov B.A."/>
        </authorList>
    </citation>
    <scope>NUCLEOTIDE SEQUENCE</scope>
    <source>
        <strain evidence="5">ASD5720</strain>
    </source>
</reference>
<name>A0A949K3G2_9FIRM</name>
<dbReference type="EMBL" id="JAHQCW010000048">
    <property type="protein sequence ID" value="MBU9739059.1"/>
    <property type="molecule type" value="Genomic_DNA"/>
</dbReference>
<proteinExistence type="inferred from homology"/>